<evidence type="ECO:0000256" key="1">
    <source>
        <dbReference type="SAM" id="MobiDB-lite"/>
    </source>
</evidence>
<comment type="caution">
    <text evidence="2">The sequence shown here is derived from an EMBL/GenBank/DDBJ whole genome shotgun (WGS) entry which is preliminary data.</text>
</comment>
<accession>A0A0V8RQB9</accession>
<feature type="region of interest" description="Disordered" evidence="1">
    <location>
        <begin position="88"/>
        <end position="112"/>
    </location>
</feature>
<dbReference type="RefSeq" id="WP_060567551.1">
    <property type="nucleotide sequence ID" value="NZ_CP040006.1"/>
</dbReference>
<name>A0A0V8RQB9_9ACTO</name>
<sequence length="112" mass="11903">MSREPMEEWRTPVQVEGSVSRNADGFLVEGSGQRLIGGCLVAPGAFTVPGLLTSPTSEQPDEQATLYAPPGTSLKVGDKITIPAEHPLGGKWQVESPPSPWPKGVAVTINRR</sequence>
<dbReference type="Proteomes" id="UP000054686">
    <property type="component" value="Unassembled WGS sequence"/>
</dbReference>
<reference evidence="2 3" key="1">
    <citation type="submission" date="2015-10" db="EMBL/GenBank/DDBJ databases">
        <title>Draft Genome of Actinomyces odontolyticus subsp. actinosynbacter strain XH001.</title>
        <authorList>
            <person name="Mclean J.S."/>
            <person name="He X."/>
        </authorList>
    </citation>
    <scope>NUCLEOTIDE SEQUENCE [LARGE SCALE GENOMIC DNA]</scope>
    <source>
        <strain evidence="2 3">XH001</strain>
    </source>
</reference>
<evidence type="ECO:0000313" key="3">
    <source>
        <dbReference type="Proteomes" id="UP000054686"/>
    </source>
</evidence>
<protein>
    <submittedName>
        <fullName evidence="2">Uncharacterized protein</fullName>
    </submittedName>
</protein>
<organism evidence="2 3">
    <name type="scientific">Schaalia odontolytica</name>
    <dbReference type="NCBI Taxonomy" id="1660"/>
    <lineage>
        <taxon>Bacteria</taxon>
        <taxon>Bacillati</taxon>
        <taxon>Actinomycetota</taxon>
        <taxon>Actinomycetes</taxon>
        <taxon>Actinomycetales</taxon>
        <taxon>Actinomycetaceae</taxon>
        <taxon>Schaalia</taxon>
    </lineage>
</organism>
<gene>
    <name evidence="2" type="ORF">APY09_09350</name>
</gene>
<evidence type="ECO:0000313" key="2">
    <source>
        <dbReference type="EMBL" id="KSW10201.1"/>
    </source>
</evidence>
<dbReference type="EMBL" id="LLVT01000004">
    <property type="protein sequence ID" value="KSW10201.1"/>
    <property type="molecule type" value="Genomic_DNA"/>
</dbReference>
<dbReference type="AlphaFoldDB" id="A0A0V8RQB9"/>
<dbReference type="OrthoDB" id="3260732at2"/>
<proteinExistence type="predicted"/>